<gene>
    <name evidence="1" type="ORF">DU428_13155</name>
</gene>
<evidence type="ECO:0000313" key="1">
    <source>
        <dbReference type="EMBL" id="RCU56404.1"/>
    </source>
</evidence>
<comment type="caution">
    <text evidence="1">The sequence shown here is derived from an EMBL/GenBank/DDBJ whole genome shotgun (WGS) entry which is preliminary data.</text>
</comment>
<dbReference type="Proteomes" id="UP000252249">
    <property type="component" value="Unassembled WGS sequence"/>
</dbReference>
<dbReference type="AlphaFoldDB" id="A0A368P2W7"/>
<sequence length="216" mass="26055">MIYDSGIWKIELKEKTDNFRQLISETEFSADWYFDEEEDGWTGSYKFFIEFQKYCFYSSVITRKFLESNRLSDEQIGANYSVSYFKRKTEKILTKENFESIEDEYDMTNELKKNLNVEKICHLFIHSFIFNPKLIEYKIDKSLPDDDIENWEIDGISGLYVNTDYSKEKEIYYLDLKFITNFFEEISNDNIMYYSEDRLTGKIIRSRNGPNEKLKK</sequence>
<dbReference type="EMBL" id="QPIG01000007">
    <property type="protein sequence ID" value="RCU56404.1"/>
    <property type="molecule type" value="Genomic_DNA"/>
</dbReference>
<proteinExistence type="predicted"/>
<dbReference type="OrthoDB" id="582074at2"/>
<evidence type="ECO:0000313" key="2">
    <source>
        <dbReference type="Proteomes" id="UP000252249"/>
    </source>
</evidence>
<reference evidence="1 2" key="1">
    <citation type="submission" date="2018-07" db="EMBL/GenBank/DDBJ databases">
        <title>Oceanihabitans testaceum sp. nov., isolated from marine sediment.</title>
        <authorList>
            <person name="Li C.-M."/>
        </authorList>
    </citation>
    <scope>NUCLEOTIDE SEQUENCE [LARGE SCALE GENOMIC DNA]</scope>
    <source>
        <strain evidence="1 2">S9-10</strain>
    </source>
</reference>
<keyword evidence="2" id="KW-1185">Reference proteome</keyword>
<dbReference type="RefSeq" id="WP_113966808.1">
    <property type="nucleotide sequence ID" value="NZ_QNRP01000012.1"/>
</dbReference>
<protein>
    <submittedName>
        <fullName evidence="1">Uncharacterized protein</fullName>
    </submittedName>
</protein>
<name>A0A368P2W7_9FLAO</name>
<accession>A0A368P2W7</accession>
<organism evidence="1 2">
    <name type="scientific">Oceanihabitans sediminis</name>
    <dbReference type="NCBI Taxonomy" id="1812012"/>
    <lineage>
        <taxon>Bacteria</taxon>
        <taxon>Pseudomonadati</taxon>
        <taxon>Bacteroidota</taxon>
        <taxon>Flavobacteriia</taxon>
        <taxon>Flavobacteriales</taxon>
        <taxon>Flavobacteriaceae</taxon>
        <taxon>Oceanihabitans</taxon>
    </lineage>
</organism>